<evidence type="ECO:0000313" key="2">
    <source>
        <dbReference type="Proteomes" id="UP000887574"/>
    </source>
</evidence>
<evidence type="ECO:0000256" key="1">
    <source>
        <dbReference type="SAM" id="SignalP"/>
    </source>
</evidence>
<keyword evidence="1" id="KW-0732">Signal</keyword>
<evidence type="ECO:0000313" key="3">
    <source>
        <dbReference type="WBParaSite" id="jg2507"/>
    </source>
</evidence>
<accession>A0A915E256</accession>
<feature type="chain" id="PRO_5037271826" evidence="1">
    <location>
        <begin position="22"/>
        <end position="125"/>
    </location>
</feature>
<organism evidence="2 3">
    <name type="scientific">Ditylenchus dipsaci</name>
    <dbReference type="NCBI Taxonomy" id="166011"/>
    <lineage>
        <taxon>Eukaryota</taxon>
        <taxon>Metazoa</taxon>
        <taxon>Ecdysozoa</taxon>
        <taxon>Nematoda</taxon>
        <taxon>Chromadorea</taxon>
        <taxon>Rhabditida</taxon>
        <taxon>Tylenchina</taxon>
        <taxon>Tylenchomorpha</taxon>
        <taxon>Sphaerularioidea</taxon>
        <taxon>Anguinidae</taxon>
        <taxon>Anguininae</taxon>
        <taxon>Ditylenchus</taxon>
    </lineage>
</organism>
<reference evidence="3" key="1">
    <citation type="submission" date="2022-11" db="UniProtKB">
        <authorList>
            <consortium name="WormBaseParasite"/>
        </authorList>
    </citation>
    <scope>IDENTIFICATION</scope>
</reference>
<keyword evidence="2" id="KW-1185">Reference proteome</keyword>
<feature type="signal peptide" evidence="1">
    <location>
        <begin position="1"/>
        <end position="21"/>
    </location>
</feature>
<protein>
    <submittedName>
        <fullName evidence="3">EB domain-containing protein</fullName>
    </submittedName>
</protein>
<dbReference type="AlphaFoldDB" id="A0A915E256"/>
<name>A0A915E256_9BILA</name>
<dbReference type="Proteomes" id="UP000887574">
    <property type="component" value="Unplaced"/>
</dbReference>
<dbReference type="WBParaSite" id="jg2507">
    <property type="protein sequence ID" value="jg2507"/>
    <property type="gene ID" value="jg2507"/>
</dbReference>
<sequence>MSRNSITVIFLLLCAVRIAVGGKCSDNGQCNYPDSVCEFGKCTCHISMDCFGSEVCSMGRCRELGGGSATTKPKTRKCYKDRDRLRAKMQTQQMCILYKEKLDKRNSSDVEFMDISMISDSSLGI</sequence>
<proteinExistence type="predicted"/>